<feature type="non-terminal residue" evidence="1">
    <location>
        <position position="117"/>
    </location>
</feature>
<dbReference type="Proteomes" id="UP001221757">
    <property type="component" value="Unassembled WGS sequence"/>
</dbReference>
<proteinExistence type="predicted"/>
<feature type="non-terminal residue" evidence="1">
    <location>
        <position position="1"/>
    </location>
</feature>
<evidence type="ECO:0000313" key="1">
    <source>
        <dbReference type="EMBL" id="KAJ7706796.1"/>
    </source>
</evidence>
<keyword evidence="2" id="KW-1185">Reference proteome</keyword>
<evidence type="ECO:0000313" key="2">
    <source>
        <dbReference type="Proteomes" id="UP001221757"/>
    </source>
</evidence>
<dbReference type="PANTHER" id="PTHR33481">
    <property type="entry name" value="REVERSE TRANSCRIPTASE"/>
    <property type="match status" value="1"/>
</dbReference>
<name>A0AAD7GWM5_MYCRO</name>
<gene>
    <name evidence="1" type="ORF">B0H17DRAFT_886419</name>
</gene>
<reference evidence="1" key="1">
    <citation type="submission" date="2023-03" db="EMBL/GenBank/DDBJ databases">
        <title>Massive genome expansion in bonnet fungi (Mycena s.s.) driven by repeated elements and novel gene families across ecological guilds.</title>
        <authorList>
            <consortium name="Lawrence Berkeley National Laboratory"/>
            <person name="Harder C.B."/>
            <person name="Miyauchi S."/>
            <person name="Viragh M."/>
            <person name="Kuo A."/>
            <person name="Thoen E."/>
            <person name="Andreopoulos B."/>
            <person name="Lu D."/>
            <person name="Skrede I."/>
            <person name="Drula E."/>
            <person name="Henrissat B."/>
            <person name="Morin E."/>
            <person name="Kohler A."/>
            <person name="Barry K."/>
            <person name="LaButti K."/>
            <person name="Morin E."/>
            <person name="Salamov A."/>
            <person name="Lipzen A."/>
            <person name="Mereny Z."/>
            <person name="Hegedus B."/>
            <person name="Baldrian P."/>
            <person name="Stursova M."/>
            <person name="Weitz H."/>
            <person name="Taylor A."/>
            <person name="Grigoriev I.V."/>
            <person name="Nagy L.G."/>
            <person name="Martin F."/>
            <person name="Kauserud H."/>
        </authorList>
    </citation>
    <scope>NUCLEOTIDE SEQUENCE</scope>
    <source>
        <strain evidence="1">CBHHK067</strain>
    </source>
</reference>
<dbReference type="AlphaFoldDB" id="A0AAD7GWM5"/>
<organism evidence="1 2">
    <name type="scientific">Mycena rosella</name>
    <name type="common">Pink bonnet</name>
    <name type="synonym">Agaricus rosellus</name>
    <dbReference type="NCBI Taxonomy" id="1033263"/>
    <lineage>
        <taxon>Eukaryota</taxon>
        <taxon>Fungi</taxon>
        <taxon>Dikarya</taxon>
        <taxon>Basidiomycota</taxon>
        <taxon>Agaricomycotina</taxon>
        <taxon>Agaricomycetes</taxon>
        <taxon>Agaricomycetidae</taxon>
        <taxon>Agaricales</taxon>
        <taxon>Marasmiineae</taxon>
        <taxon>Mycenaceae</taxon>
        <taxon>Mycena</taxon>
    </lineage>
</organism>
<protein>
    <submittedName>
        <fullName evidence="1">Uncharacterized protein</fullName>
    </submittedName>
</protein>
<comment type="caution">
    <text evidence="1">The sequence shown here is derived from an EMBL/GenBank/DDBJ whole genome shotgun (WGS) entry which is preliminary data.</text>
</comment>
<dbReference type="EMBL" id="JARKIE010000006">
    <property type="protein sequence ID" value="KAJ7706796.1"/>
    <property type="molecule type" value="Genomic_DNA"/>
</dbReference>
<accession>A0AAD7GWM5</accession>
<sequence length="117" mass="13679">FQDATFNEVREATFDASINIAPGHTQISYKVIRWAWSDASVEIYMLIKRCLRNGYHPPLRDPREWRKAIPVALRKLREPDYSNLRAYRLIQLLKCLGKILEKVVAPRLTYLAGRHSL</sequence>
<dbReference type="PANTHER" id="PTHR33481:SF1">
    <property type="entry name" value="ENDONUCLEASE_EXONUCLEASE_PHOSPHATASE DOMAIN-CONTAINING PROTEIN-RELATED"/>
    <property type="match status" value="1"/>
</dbReference>